<dbReference type="AlphaFoldDB" id="A0A327KNN8"/>
<comment type="similarity">
    <text evidence="4">Belongs to the glycosyltransferase group 1 family. Glycosyltransferase 30 subfamily.</text>
</comment>
<gene>
    <name evidence="14" type="ORF">CH341_26920</name>
</gene>
<dbReference type="Pfam" id="PF04413">
    <property type="entry name" value="Glycos_transf_N"/>
    <property type="match status" value="1"/>
</dbReference>
<dbReference type="FunFam" id="3.40.50.2000:FF:000032">
    <property type="entry name" value="3-deoxy-D-manno-octulosonic acid transferase"/>
    <property type="match status" value="1"/>
</dbReference>
<evidence type="ECO:0000256" key="9">
    <source>
        <dbReference type="ARBA" id="ARBA00049183"/>
    </source>
</evidence>
<evidence type="ECO:0000256" key="10">
    <source>
        <dbReference type="PIRSR" id="PIRSR639901-1"/>
    </source>
</evidence>
<comment type="caution">
    <text evidence="14">The sequence shown here is derived from an EMBL/GenBank/DDBJ whole genome shotgun (WGS) entry which is preliminary data.</text>
</comment>
<comment type="pathway">
    <text evidence="3 12">Bacterial outer membrane biogenesis; LPS core biosynthesis.</text>
</comment>
<evidence type="ECO:0000256" key="12">
    <source>
        <dbReference type="RuleBase" id="RU365103"/>
    </source>
</evidence>
<keyword evidence="7 12" id="KW-0808">Transferase</keyword>
<dbReference type="GO" id="GO:0009245">
    <property type="term" value="P:lipid A biosynthetic process"/>
    <property type="evidence" value="ECO:0007669"/>
    <property type="project" value="TreeGrafter"/>
</dbReference>
<dbReference type="GO" id="GO:0043842">
    <property type="term" value="F:Kdo transferase activity"/>
    <property type="evidence" value="ECO:0007669"/>
    <property type="project" value="UniProtKB-EC"/>
</dbReference>
<name>A0A327KNN8_9BRAD</name>
<dbReference type="Gene3D" id="3.40.50.11720">
    <property type="entry name" value="3-Deoxy-D-manno-octulosonic-acid transferase, N-terminal domain"/>
    <property type="match status" value="1"/>
</dbReference>
<evidence type="ECO:0000256" key="1">
    <source>
        <dbReference type="ARBA" id="ARBA00003394"/>
    </source>
</evidence>
<dbReference type="GO" id="GO:0005886">
    <property type="term" value="C:plasma membrane"/>
    <property type="evidence" value="ECO:0007669"/>
    <property type="project" value="UniProtKB-SubCell"/>
</dbReference>
<dbReference type="OrthoDB" id="9789797at2"/>
<evidence type="ECO:0000256" key="6">
    <source>
        <dbReference type="ARBA" id="ARBA00019077"/>
    </source>
</evidence>
<evidence type="ECO:0000256" key="8">
    <source>
        <dbReference type="ARBA" id="ARBA00031445"/>
    </source>
</evidence>
<feature type="site" description="Transition state stabilizer" evidence="11">
    <location>
        <position position="135"/>
    </location>
</feature>
<dbReference type="EC" id="2.4.99.12" evidence="5 12"/>
<dbReference type="InterPro" id="IPR007507">
    <property type="entry name" value="Glycos_transf_N"/>
</dbReference>
<keyword evidence="15" id="KW-1185">Reference proteome</keyword>
<comment type="catalytic activity">
    <reaction evidence="9 12">
        <text>lipid IVA (E. coli) + CMP-3-deoxy-beta-D-manno-octulosonate = alpha-Kdo-(2-&gt;6)-lipid IVA (E. coli) + CMP + H(+)</text>
        <dbReference type="Rhea" id="RHEA:28066"/>
        <dbReference type="ChEBI" id="CHEBI:15378"/>
        <dbReference type="ChEBI" id="CHEBI:58603"/>
        <dbReference type="ChEBI" id="CHEBI:60364"/>
        <dbReference type="ChEBI" id="CHEBI:60377"/>
        <dbReference type="ChEBI" id="CHEBI:85987"/>
        <dbReference type="EC" id="2.4.99.12"/>
    </reaction>
</comment>
<dbReference type="Gene3D" id="3.40.50.2000">
    <property type="entry name" value="Glycogen Phosphorylase B"/>
    <property type="match status" value="1"/>
</dbReference>
<evidence type="ECO:0000256" key="11">
    <source>
        <dbReference type="PIRSR" id="PIRSR639901-2"/>
    </source>
</evidence>
<dbReference type="UniPathway" id="UPA00958"/>
<feature type="active site" description="Proton acceptor" evidence="10">
    <location>
        <position position="67"/>
    </location>
</feature>
<evidence type="ECO:0000313" key="14">
    <source>
        <dbReference type="EMBL" id="RAI38932.1"/>
    </source>
</evidence>
<organism evidence="14 15">
    <name type="scientific">Rhodoplanes roseus</name>
    <dbReference type="NCBI Taxonomy" id="29409"/>
    <lineage>
        <taxon>Bacteria</taxon>
        <taxon>Pseudomonadati</taxon>
        <taxon>Pseudomonadota</taxon>
        <taxon>Alphaproteobacteria</taxon>
        <taxon>Hyphomicrobiales</taxon>
        <taxon>Nitrobacteraceae</taxon>
        <taxon>Rhodoplanes</taxon>
    </lineage>
</organism>
<dbReference type="GO" id="GO:0009244">
    <property type="term" value="P:lipopolysaccharide core region biosynthetic process"/>
    <property type="evidence" value="ECO:0007669"/>
    <property type="project" value="UniProtKB-UniRule"/>
</dbReference>
<dbReference type="Proteomes" id="UP000249130">
    <property type="component" value="Unassembled WGS sequence"/>
</dbReference>
<evidence type="ECO:0000313" key="15">
    <source>
        <dbReference type="Proteomes" id="UP000249130"/>
    </source>
</evidence>
<evidence type="ECO:0000256" key="7">
    <source>
        <dbReference type="ARBA" id="ARBA00022679"/>
    </source>
</evidence>
<keyword evidence="12" id="KW-0448">Lipopolysaccharide biosynthesis</keyword>
<evidence type="ECO:0000256" key="4">
    <source>
        <dbReference type="ARBA" id="ARBA00006380"/>
    </source>
</evidence>
<evidence type="ECO:0000256" key="2">
    <source>
        <dbReference type="ARBA" id="ARBA00004388"/>
    </source>
</evidence>
<proteinExistence type="inferred from homology"/>
<evidence type="ECO:0000256" key="3">
    <source>
        <dbReference type="ARBA" id="ARBA00004713"/>
    </source>
</evidence>
<dbReference type="PANTHER" id="PTHR42755">
    <property type="entry name" value="3-DEOXY-MANNO-OCTULOSONATE CYTIDYLYLTRANSFERASE"/>
    <property type="match status" value="1"/>
</dbReference>
<dbReference type="InterPro" id="IPR039901">
    <property type="entry name" value="Kdotransferase"/>
</dbReference>
<keyword evidence="12" id="KW-0472">Membrane</keyword>
<dbReference type="SUPFAM" id="SSF53756">
    <property type="entry name" value="UDP-Glycosyltransferase/glycogen phosphorylase"/>
    <property type="match status" value="1"/>
</dbReference>
<protein>
    <recommendedName>
        <fullName evidence="6 12">3-deoxy-D-manno-octulosonic acid transferase</fullName>
        <shortName evidence="12">Kdo transferase</shortName>
        <ecNumber evidence="5 12">2.4.99.12</ecNumber>
    </recommendedName>
    <alternativeName>
        <fullName evidence="8 12">Lipid IV(A) 3-deoxy-D-manno-octulosonic acid transferase</fullName>
    </alternativeName>
</protein>
<dbReference type="InterPro" id="IPR038107">
    <property type="entry name" value="Glycos_transf_N_sf"/>
</dbReference>
<evidence type="ECO:0000256" key="5">
    <source>
        <dbReference type="ARBA" id="ARBA00012621"/>
    </source>
</evidence>
<keyword evidence="12" id="KW-1003">Cell membrane</keyword>
<comment type="subcellular location">
    <subcellularLocation>
        <location evidence="2">Cell inner membrane</location>
        <topology evidence="2">Single-pass membrane protein</topology>
        <orientation evidence="2">Cytoplasmic side</orientation>
    </subcellularLocation>
    <subcellularLocation>
        <location evidence="12">Cell membrane</location>
    </subcellularLocation>
</comment>
<accession>A0A327KNN8</accession>
<comment type="function">
    <text evidence="1 12">Involved in lipopolysaccharide (LPS) biosynthesis. Catalyzes the transfer of 3-deoxy-D-manno-octulosonate (Kdo) residue(s) from CMP-Kdo to lipid IV(A), the tetraacyldisaccharide-1,4'-bisphosphate precursor of lipid A.</text>
</comment>
<sequence length="434" mass="46782">MAERLPLTFTAYRLATRAATPFARWLLSRRLKRGKEHPERLSERRGEAGAVRPPGPLVWVHGASVGELIAALPLVERLRARGTGVLVTTGTVTSAEVAARRLPAGAIHQFVPLDAPRYVARFLDHWQPDLGLFVESDLWPNLIVASAARHVPLILVNGRLSERSFEKWRRAPATIEALLSRFDLCLVRSAEDAQRFGALGAPRIGVTGNLKLDVPALPVDPARFAELRGALAGRPLIVAASTHAGEELALIETHRKLRLTFPRLLTVIAPRHPERGAEIAALAKASGLDPTRRSEGVLPNATTEIYVSDTLGELGLLYRLAPVVFMGGSLIPHGGQNPIEPIKLGAGVLHGPHVKNFSDLYQALDTAGGAQAVADGAELTRRLSALLADQEARTRLAAAGERTVQILAGAVERTMAALEPYLVQLRMEGRTGHG</sequence>
<feature type="site" description="Transition state stabilizer" evidence="11">
    <location>
        <position position="211"/>
    </location>
</feature>
<dbReference type="FunFam" id="3.40.50.11720:FF:000001">
    <property type="entry name" value="3-deoxy-D-manno-octulosonic acid transferase"/>
    <property type="match status" value="1"/>
</dbReference>
<dbReference type="EMBL" id="NPEX01000323">
    <property type="protein sequence ID" value="RAI38932.1"/>
    <property type="molecule type" value="Genomic_DNA"/>
</dbReference>
<reference evidence="14 15" key="1">
    <citation type="submission" date="2017-07" db="EMBL/GenBank/DDBJ databases">
        <title>Draft Genome Sequences of Select Purple Nonsulfur Bacteria.</title>
        <authorList>
            <person name="Lasarre B."/>
            <person name="Mckinlay J.B."/>
        </authorList>
    </citation>
    <scope>NUCLEOTIDE SEQUENCE [LARGE SCALE GENOMIC DNA]</scope>
    <source>
        <strain evidence="14 15">DSM 5909</strain>
    </source>
</reference>
<evidence type="ECO:0000259" key="13">
    <source>
        <dbReference type="Pfam" id="PF04413"/>
    </source>
</evidence>
<dbReference type="PANTHER" id="PTHR42755:SF1">
    <property type="entry name" value="3-DEOXY-D-MANNO-OCTULOSONIC ACID TRANSFERASE, MITOCHONDRIAL-RELATED"/>
    <property type="match status" value="1"/>
</dbReference>
<dbReference type="RefSeq" id="WP_111422072.1">
    <property type="nucleotide sequence ID" value="NZ_NPEX01000323.1"/>
</dbReference>
<feature type="domain" description="3-deoxy-D-manno-octulosonic-acid transferase N-terminal" evidence="13">
    <location>
        <begin position="40"/>
        <end position="213"/>
    </location>
</feature>